<dbReference type="OrthoDB" id="355435at2"/>
<dbReference type="PANTHER" id="PTHR43649:SF14">
    <property type="entry name" value="BLR3389 PROTEIN"/>
    <property type="match status" value="1"/>
</dbReference>
<dbReference type="InterPro" id="IPR006311">
    <property type="entry name" value="TAT_signal"/>
</dbReference>
<dbReference type="RefSeq" id="WP_012876578.1">
    <property type="nucleotide sequence ID" value="NC_013526.1"/>
</dbReference>
<evidence type="ECO:0000313" key="4">
    <source>
        <dbReference type="Proteomes" id="UP000000323"/>
    </source>
</evidence>
<dbReference type="PANTHER" id="PTHR43649">
    <property type="entry name" value="ARABINOSE-BINDING PROTEIN-RELATED"/>
    <property type="match status" value="1"/>
</dbReference>
<dbReference type="Pfam" id="PF01547">
    <property type="entry name" value="SBP_bac_1"/>
    <property type="match status" value="1"/>
</dbReference>
<dbReference type="SUPFAM" id="SSF53850">
    <property type="entry name" value="Periplasmic binding protein-like II"/>
    <property type="match status" value="1"/>
</dbReference>
<keyword evidence="4" id="KW-1185">Reference proteome</keyword>
<proteinExistence type="predicted"/>
<dbReference type="KEGG" id="ttr:Tter_2659"/>
<dbReference type="STRING" id="525904.Tter_2659"/>
<dbReference type="HOGENOM" id="CLU_031285_12_0_0"/>
<dbReference type="EMBL" id="CP001826">
    <property type="protein sequence ID" value="ACZ43547.1"/>
    <property type="molecule type" value="Genomic_DNA"/>
</dbReference>
<dbReference type="eggNOG" id="COG1653">
    <property type="taxonomic scope" value="Bacteria"/>
</dbReference>
<organism evidence="3 4">
    <name type="scientific">Thermobaculum terrenum (strain ATCC BAA-798 / CCMEE 7001 / YNP1)</name>
    <dbReference type="NCBI Taxonomy" id="525904"/>
    <lineage>
        <taxon>Bacteria</taxon>
        <taxon>Bacillati</taxon>
        <taxon>Chloroflexota</taxon>
        <taxon>Chloroflexia</taxon>
        <taxon>Candidatus Thermobaculales</taxon>
        <taxon>Candidatus Thermobaculaceae</taxon>
        <taxon>Thermobaculum</taxon>
    </lineage>
</organism>
<sequence length="495" mass="52799">MQEDNRNPKLTRRELLRRASVAAVVAGPLASVLAACGQSAGSTPTAAVGGASPSPSPSQAAASASPSPTQAAASASPSPSPSKPAASPTPAEITTGSGSVQIDWWHITTSGEGKDNWTKQAQLFTKQHPNVSIKITILENQAFKNKLATVMQSGSPPDVFQSWGGGVLGEYARAGLVKDITADLQQNGWGDSFLQGPLDLYKIDGKYYGVPWQAGMVGFWYNKELFDKAGIKQLPTTWDELLDVVKQLKAAGITPIALGEKDSWTGAFWWEYLALRVGGKEAFEKAYNRQGSFADEPFVEAGKLLKQLVDLKPFQTGFLGASYSDHQALMANEKAAMELMGQWALIVDSGLAKKPEEFEKKLDWFPFPEVKGGAGKPTDALGGADGFAIGKDAPPETIDFVRFLTRPELQKQMGATGLASLPTVKAAASSVKQPALRKIQQALSKATYYQLYYDQFLPPATGAAVNDNTQRLFAGTASPEDVAKAIEQVAATELG</sequence>
<dbReference type="InterPro" id="IPR006059">
    <property type="entry name" value="SBP"/>
</dbReference>
<dbReference type="InterPro" id="IPR050490">
    <property type="entry name" value="Bact_solute-bd_prot1"/>
</dbReference>
<dbReference type="Proteomes" id="UP000000323">
    <property type="component" value="Chromosome 2"/>
</dbReference>
<feature type="chain" id="PRO_5003022042" evidence="2">
    <location>
        <begin position="35"/>
        <end position="495"/>
    </location>
</feature>
<evidence type="ECO:0000313" key="3">
    <source>
        <dbReference type="EMBL" id="ACZ43547.1"/>
    </source>
</evidence>
<accession>D1CIH6</accession>
<name>D1CIH6_THET1</name>
<feature type="region of interest" description="Disordered" evidence="1">
    <location>
        <begin position="37"/>
        <end position="98"/>
    </location>
</feature>
<keyword evidence="2" id="KW-0732">Signal</keyword>
<feature type="signal peptide" evidence="2">
    <location>
        <begin position="1"/>
        <end position="34"/>
    </location>
</feature>
<evidence type="ECO:0000256" key="1">
    <source>
        <dbReference type="SAM" id="MobiDB-lite"/>
    </source>
</evidence>
<protein>
    <submittedName>
        <fullName evidence="3">Extracellular solute-binding protein family 1</fullName>
    </submittedName>
</protein>
<feature type="compositionally biased region" description="Low complexity" evidence="1">
    <location>
        <begin position="51"/>
        <end position="91"/>
    </location>
</feature>
<gene>
    <name evidence="3" type="ordered locus">Tter_2659</name>
</gene>
<dbReference type="Gene3D" id="3.40.190.10">
    <property type="entry name" value="Periplasmic binding protein-like II"/>
    <property type="match status" value="2"/>
</dbReference>
<evidence type="ECO:0000256" key="2">
    <source>
        <dbReference type="SAM" id="SignalP"/>
    </source>
</evidence>
<reference evidence="4" key="1">
    <citation type="journal article" date="2010" name="Stand. Genomic Sci.">
        <title>Complete genome sequence of 'Thermobaculum terrenum' type strain (YNP1).</title>
        <authorList>
            <person name="Kiss H."/>
            <person name="Cleland D."/>
            <person name="Lapidus A."/>
            <person name="Lucas S."/>
            <person name="Glavina Del Rio T."/>
            <person name="Nolan M."/>
            <person name="Tice H."/>
            <person name="Han C."/>
            <person name="Goodwin L."/>
            <person name="Pitluck S."/>
            <person name="Liolios K."/>
            <person name="Ivanova N."/>
            <person name="Mavromatis K."/>
            <person name="Ovchinnikova G."/>
            <person name="Pati A."/>
            <person name="Chen A."/>
            <person name="Palaniappan K."/>
            <person name="Land M."/>
            <person name="Hauser L."/>
            <person name="Chang Y."/>
            <person name="Jeffries C."/>
            <person name="Lu M."/>
            <person name="Brettin T."/>
            <person name="Detter J."/>
            <person name="Goker M."/>
            <person name="Tindall B."/>
            <person name="Beck B."/>
            <person name="McDermott T."/>
            <person name="Woyke T."/>
            <person name="Bristow J."/>
            <person name="Eisen J."/>
            <person name="Markowitz V."/>
            <person name="Hugenholtz P."/>
            <person name="Kyrpides N."/>
            <person name="Klenk H."/>
            <person name="Cheng J."/>
        </authorList>
    </citation>
    <scope>NUCLEOTIDE SEQUENCE [LARGE SCALE GENOMIC DNA]</scope>
    <source>
        <strain evidence="4">ATCC BAA-798 / YNP1</strain>
    </source>
</reference>
<dbReference type="AlphaFoldDB" id="D1CIH6"/>
<dbReference type="PROSITE" id="PS51318">
    <property type="entry name" value="TAT"/>
    <property type="match status" value="1"/>
</dbReference>